<evidence type="ECO:0000313" key="2">
    <source>
        <dbReference type="EMBL" id="TGZ52938.1"/>
    </source>
</evidence>
<gene>
    <name evidence="2" type="ORF">DBV15_00556</name>
</gene>
<dbReference type="SMART" id="SM00587">
    <property type="entry name" value="CHK"/>
    <property type="match status" value="1"/>
</dbReference>
<dbReference type="AlphaFoldDB" id="A0A4S2KXL0"/>
<organism evidence="2 3">
    <name type="scientific">Temnothorax longispinosus</name>
    <dbReference type="NCBI Taxonomy" id="300112"/>
    <lineage>
        <taxon>Eukaryota</taxon>
        <taxon>Metazoa</taxon>
        <taxon>Ecdysozoa</taxon>
        <taxon>Arthropoda</taxon>
        <taxon>Hexapoda</taxon>
        <taxon>Insecta</taxon>
        <taxon>Pterygota</taxon>
        <taxon>Neoptera</taxon>
        <taxon>Endopterygota</taxon>
        <taxon>Hymenoptera</taxon>
        <taxon>Apocrita</taxon>
        <taxon>Aculeata</taxon>
        <taxon>Formicoidea</taxon>
        <taxon>Formicidae</taxon>
        <taxon>Myrmicinae</taxon>
        <taxon>Temnothorax</taxon>
    </lineage>
</organism>
<dbReference type="Gene3D" id="3.90.1200.10">
    <property type="match status" value="1"/>
</dbReference>
<name>A0A4S2KXL0_9HYME</name>
<dbReference type="PANTHER" id="PTHR11012:SF55">
    <property type="entry name" value="BHLH DOMAIN-CONTAINING PROTEIN"/>
    <property type="match status" value="1"/>
</dbReference>
<keyword evidence="3" id="KW-1185">Reference proteome</keyword>
<dbReference type="Proteomes" id="UP000310200">
    <property type="component" value="Unassembled WGS sequence"/>
</dbReference>
<dbReference type="Pfam" id="PF02958">
    <property type="entry name" value="EcKL"/>
    <property type="match status" value="1"/>
</dbReference>
<sequence length="418" mass="47631">MRLSSVRKTQSSLDTLPVKNLDALLMQTCGPNFRIHDVEWKHLTDPGENFGSVILAVTINVEQNDKKRILNVVVKLPPKSAYLLDLFDSPLTFKKELEFYSMVAPEFLKLQNESGIPREALSVIVPQFLGGRLGLRDPQCFDEQAAIVLENLKSHDYTTQDRIAGLDKEHMDFAIAHLAKLHAITIGLKLKRPEFFEKTVLPCLGYPLSEAAMNGALDMVQKAHNDYKSMKEANVYLDRIEKTLEYGLKDDITLEEPWATLVHGDFWVNNMMFKYDESGRPINMKIVDFQLTTYNYGVNDLIFFLISSSRKEILDNHLDDMIDFYYDSFIESLKSLNVDTNAFPKGQFMEQLNQCAPVKFSQCIMMVQVIQAARGSVSQTATETADELVFTGGIDDDNYKQKMLHILSIFDQKGWLVN</sequence>
<accession>A0A4S2KXL0</accession>
<dbReference type="SUPFAM" id="SSF56112">
    <property type="entry name" value="Protein kinase-like (PK-like)"/>
    <property type="match status" value="1"/>
</dbReference>
<comment type="caution">
    <text evidence="2">The sequence shown here is derived from an EMBL/GenBank/DDBJ whole genome shotgun (WGS) entry which is preliminary data.</text>
</comment>
<dbReference type="PANTHER" id="PTHR11012">
    <property type="entry name" value="PROTEIN KINASE-LIKE DOMAIN-CONTAINING"/>
    <property type="match status" value="1"/>
</dbReference>
<protein>
    <recommendedName>
        <fullName evidence="1">CHK kinase-like domain-containing protein</fullName>
    </recommendedName>
</protein>
<dbReference type="InterPro" id="IPR011009">
    <property type="entry name" value="Kinase-like_dom_sf"/>
</dbReference>
<dbReference type="EMBL" id="QBLH01001127">
    <property type="protein sequence ID" value="TGZ52938.1"/>
    <property type="molecule type" value="Genomic_DNA"/>
</dbReference>
<proteinExistence type="predicted"/>
<evidence type="ECO:0000313" key="3">
    <source>
        <dbReference type="Proteomes" id="UP000310200"/>
    </source>
</evidence>
<dbReference type="InterPro" id="IPR004119">
    <property type="entry name" value="EcKL"/>
</dbReference>
<reference evidence="2 3" key="1">
    <citation type="journal article" date="2019" name="Philos. Trans. R. Soc. Lond., B, Biol. Sci.">
        <title>Ant behaviour and brain gene expression of defending hosts depend on the ecological success of the intruding social parasite.</title>
        <authorList>
            <person name="Kaur R."/>
            <person name="Stoldt M."/>
            <person name="Jongepier E."/>
            <person name="Feldmeyer B."/>
            <person name="Menzel F."/>
            <person name="Bornberg-Bauer E."/>
            <person name="Foitzik S."/>
        </authorList>
    </citation>
    <scope>NUCLEOTIDE SEQUENCE [LARGE SCALE GENOMIC DNA]</scope>
    <source>
        <tissue evidence="2">Whole body</tissue>
    </source>
</reference>
<dbReference type="InterPro" id="IPR015897">
    <property type="entry name" value="CHK_kinase-like"/>
</dbReference>
<evidence type="ECO:0000259" key="1">
    <source>
        <dbReference type="SMART" id="SM00587"/>
    </source>
</evidence>
<feature type="domain" description="CHK kinase-like" evidence="1">
    <location>
        <begin position="147"/>
        <end position="335"/>
    </location>
</feature>